<comment type="similarity">
    <text evidence="1">Belongs to the transglycosylase Slt family.</text>
</comment>
<dbReference type="PROSITE" id="PS00922">
    <property type="entry name" value="TRANSGLYCOSYLASE"/>
    <property type="match status" value="1"/>
</dbReference>
<dbReference type="Pfam" id="PF01464">
    <property type="entry name" value="SLT"/>
    <property type="match status" value="1"/>
</dbReference>
<dbReference type="CDD" id="cd00254">
    <property type="entry name" value="LT-like"/>
    <property type="match status" value="1"/>
</dbReference>
<feature type="region of interest" description="Disordered" evidence="2">
    <location>
        <begin position="93"/>
        <end position="117"/>
    </location>
</feature>
<evidence type="ECO:0000313" key="4">
    <source>
        <dbReference type="EMBL" id="BCR06681.1"/>
    </source>
</evidence>
<reference evidence="4 5" key="1">
    <citation type="journal article" date="2016" name="C (Basel)">
        <title>Selective Growth of and Electricity Production by Marine Exoelectrogenic Bacteria in Self-Aggregated Hydrogel of Microbially Reduced Graphene Oxide.</title>
        <authorList>
            <person name="Yoshida N."/>
            <person name="Goto Y."/>
            <person name="Miyata Y."/>
        </authorList>
    </citation>
    <scope>NUCLEOTIDE SEQUENCE [LARGE SCALE GENOMIC DNA]</scope>
    <source>
        <strain evidence="4 5">NIT-T3</strain>
    </source>
</reference>
<protein>
    <submittedName>
        <fullName evidence="4">Lytic transglycosylase</fullName>
    </submittedName>
</protein>
<dbReference type="PANTHER" id="PTHR37423">
    <property type="entry name" value="SOLUBLE LYTIC MUREIN TRANSGLYCOSYLASE-RELATED"/>
    <property type="match status" value="1"/>
</dbReference>
<dbReference type="InterPro" id="IPR008258">
    <property type="entry name" value="Transglycosylase_SLT_dom_1"/>
</dbReference>
<feature type="compositionally biased region" description="Basic and acidic residues" evidence="2">
    <location>
        <begin position="17"/>
        <end position="27"/>
    </location>
</feature>
<dbReference type="PANTHER" id="PTHR37423:SF2">
    <property type="entry name" value="MEMBRANE-BOUND LYTIC MUREIN TRANSGLYCOSYLASE C"/>
    <property type="match status" value="1"/>
</dbReference>
<dbReference type="Proteomes" id="UP001319827">
    <property type="component" value="Chromosome"/>
</dbReference>
<dbReference type="EMBL" id="AP024355">
    <property type="protein sequence ID" value="BCR06681.1"/>
    <property type="molecule type" value="Genomic_DNA"/>
</dbReference>
<name>A0ABN6E2T7_9BACT</name>
<organism evidence="4 5">
    <name type="scientific">Desulfuromonas versatilis</name>
    <dbReference type="NCBI Taxonomy" id="2802975"/>
    <lineage>
        <taxon>Bacteria</taxon>
        <taxon>Pseudomonadati</taxon>
        <taxon>Thermodesulfobacteriota</taxon>
        <taxon>Desulfuromonadia</taxon>
        <taxon>Desulfuromonadales</taxon>
        <taxon>Desulfuromonadaceae</taxon>
        <taxon>Desulfuromonas</taxon>
    </lineage>
</organism>
<dbReference type="RefSeq" id="WP_221250063.1">
    <property type="nucleotide sequence ID" value="NZ_AP024355.1"/>
</dbReference>
<accession>A0ABN6E2T7</accession>
<gene>
    <name evidence="4" type="ORF">DESUT3_37500</name>
</gene>
<evidence type="ECO:0000313" key="5">
    <source>
        <dbReference type="Proteomes" id="UP001319827"/>
    </source>
</evidence>
<reference evidence="4 5" key="2">
    <citation type="journal article" date="2021" name="Int. J. Syst. Evol. Microbiol.">
        <title>Isolation and Polyphasic Characterization of Desulfuromonas versatilis sp. Nov., an Electrogenic Bacteria Capable of Versatile Metabolism Isolated from a Graphene Oxide-Reducing Enrichment Culture.</title>
        <authorList>
            <person name="Xie L."/>
            <person name="Yoshida N."/>
            <person name="Ishii S."/>
            <person name="Meng L."/>
        </authorList>
    </citation>
    <scope>NUCLEOTIDE SEQUENCE [LARGE SCALE GENOMIC DNA]</scope>
    <source>
        <strain evidence="4 5">NIT-T3</strain>
    </source>
</reference>
<sequence>MTIKPIAGQAVPPVATKKADRSAEPSDSRGFAGLLDAVQRQDAGRQAAAVARLAQLQMVRGLVDYDEDGPGLLDGMASPLPLLSGLYGNSQQIDTPLVPQPGSGALPGPVNSAEDPDKAAPFSVAGIIERAAGRYGVDPALVKAVVRAESSFDPEAVSPVGAEGLMQLMPGTARDLGVTDSLDPEQNVMGGTRYLRQMLDKYDGDLDRALAAYNWGPGNVDRKGIDVLPRETSDYLVKVKRFYEEYQG</sequence>
<evidence type="ECO:0000259" key="3">
    <source>
        <dbReference type="Pfam" id="PF01464"/>
    </source>
</evidence>
<evidence type="ECO:0000256" key="2">
    <source>
        <dbReference type="SAM" id="MobiDB-lite"/>
    </source>
</evidence>
<dbReference type="SUPFAM" id="SSF53955">
    <property type="entry name" value="Lysozyme-like"/>
    <property type="match status" value="1"/>
</dbReference>
<dbReference type="Gene3D" id="1.10.530.10">
    <property type="match status" value="1"/>
</dbReference>
<dbReference type="InterPro" id="IPR023346">
    <property type="entry name" value="Lysozyme-like_dom_sf"/>
</dbReference>
<dbReference type="InterPro" id="IPR000189">
    <property type="entry name" value="Transglyc_AS"/>
</dbReference>
<feature type="domain" description="Transglycosylase SLT" evidence="3">
    <location>
        <begin position="128"/>
        <end position="223"/>
    </location>
</feature>
<keyword evidence="5" id="KW-1185">Reference proteome</keyword>
<feature type="region of interest" description="Disordered" evidence="2">
    <location>
        <begin position="1"/>
        <end position="30"/>
    </location>
</feature>
<proteinExistence type="inferred from homology"/>
<evidence type="ECO:0000256" key="1">
    <source>
        <dbReference type="ARBA" id="ARBA00007734"/>
    </source>
</evidence>